<evidence type="ECO:0000313" key="1">
    <source>
        <dbReference type="EMBL" id="AUR83906.1"/>
    </source>
</evidence>
<proteinExistence type="predicted"/>
<keyword evidence="2" id="KW-1185">Reference proteome</keyword>
<name>A0A2I7QR74_9VIRU</name>
<dbReference type="Proteomes" id="UP000267379">
    <property type="component" value="Segment"/>
</dbReference>
<sequence>MARYVKSKLTNVLYLITNWMDESEDDIIEYMHDQWGDHYELDPEPLPYESGVKLYWCQIRRSLIHYKGA</sequence>
<evidence type="ECO:0000313" key="2">
    <source>
        <dbReference type="Proteomes" id="UP000267379"/>
    </source>
</evidence>
<protein>
    <submittedName>
        <fullName evidence="1">Uncharacterized protein</fullName>
    </submittedName>
</protein>
<gene>
    <name evidence="1" type="ORF">NVP1044O_02</name>
</gene>
<accession>A0A2I7QR74</accession>
<organism evidence="1 2">
    <name type="scientific">Vibrio phage 1.044.O._10N.261.51.B8</name>
    <dbReference type="NCBI Taxonomy" id="1881303"/>
    <lineage>
        <taxon>Viruses</taxon>
        <taxon>Varidnaviria</taxon>
        <taxon>Abadenavirae</taxon>
        <taxon>Produgelaviricota</taxon>
        <taxon>Belvinaviricetes</taxon>
        <taxon>Vinavirales</taxon>
        <taxon>Autolykiviridae</taxon>
        <taxon>Paulavirus</taxon>
        <taxon>Paulavirus viph1044o</taxon>
    </lineage>
</organism>
<reference evidence="1 2" key="1">
    <citation type="submission" date="2017-11" db="EMBL/GenBank/DDBJ databases">
        <title>A major lineage of nontailed dsDNA viruses as unrecognized killers of marine bacteria.</title>
        <authorList>
            <person name="Kauffman K.M."/>
            <person name="Hussain F.A."/>
            <person name="Yang J."/>
            <person name="Arevalo P."/>
            <person name="Brown J.M."/>
            <person name="Chang W.K."/>
            <person name="VanInsberghe D."/>
            <person name="Elsherbini J."/>
            <person name="Cutler M.B."/>
            <person name="Kelly L."/>
            <person name="Polz M.F."/>
        </authorList>
    </citation>
    <scope>NUCLEOTIDE SEQUENCE [LARGE SCALE GENOMIC DNA]</scope>
</reference>
<dbReference type="EMBL" id="MG592427">
    <property type="protein sequence ID" value="AUR83906.1"/>
    <property type="molecule type" value="Genomic_DNA"/>
</dbReference>